<proteinExistence type="predicted"/>
<dbReference type="EMBL" id="CP106753">
    <property type="protein sequence ID" value="UXY15665.1"/>
    <property type="molecule type" value="Genomic_DNA"/>
</dbReference>
<dbReference type="Gene3D" id="3.40.50.720">
    <property type="entry name" value="NAD(P)-binding Rossmann-like Domain"/>
    <property type="match status" value="1"/>
</dbReference>
<dbReference type="Gene3D" id="3.90.25.10">
    <property type="entry name" value="UDP-galactose 4-epimerase, domain 1"/>
    <property type="match status" value="1"/>
</dbReference>
<dbReference type="InterPro" id="IPR051604">
    <property type="entry name" value="Ergot_Alk_Oxidoreductase"/>
</dbReference>
<dbReference type="PANTHER" id="PTHR43162:SF1">
    <property type="entry name" value="PRESTALK A DIFFERENTIATION PROTEIN A"/>
    <property type="match status" value="1"/>
</dbReference>
<dbReference type="RefSeq" id="WP_263125096.1">
    <property type="nucleotide sequence ID" value="NZ_CP106753.1"/>
</dbReference>
<accession>A0ABY6DMS1</accession>
<evidence type="ECO:0000313" key="3">
    <source>
        <dbReference type="Proteomes" id="UP001061302"/>
    </source>
</evidence>
<dbReference type="Proteomes" id="UP001061302">
    <property type="component" value="Chromosome"/>
</dbReference>
<feature type="domain" description="NmrA-like" evidence="1">
    <location>
        <begin position="2"/>
        <end position="251"/>
    </location>
</feature>
<dbReference type="SUPFAM" id="SSF51735">
    <property type="entry name" value="NAD(P)-binding Rossmann-fold domains"/>
    <property type="match status" value="1"/>
</dbReference>
<keyword evidence="3" id="KW-1185">Reference proteome</keyword>
<gene>
    <name evidence="2" type="ORF">N8I74_01230</name>
</gene>
<dbReference type="Pfam" id="PF05368">
    <property type="entry name" value="NmrA"/>
    <property type="match status" value="1"/>
</dbReference>
<name>A0ABY6DMS1_9NEIS</name>
<dbReference type="InterPro" id="IPR036291">
    <property type="entry name" value="NAD(P)-bd_dom_sf"/>
</dbReference>
<reference evidence="2" key="1">
    <citation type="submission" date="2022-10" db="EMBL/GenBank/DDBJ databases">
        <title>Chitiniphilus purpureus sp. nov., a novel chitin-degrading bacterium isolated from crawfish pond sediment.</title>
        <authorList>
            <person name="Li K."/>
        </authorList>
    </citation>
    <scope>NUCLEOTIDE SEQUENCE</scope>
    <source>
        <strain evidence="2">CD1</strain>
    </source>
</reference>
<dbReference type="InterPro" id="IPR008030">
    <property type="entry name" value="NmrA-like"/>
</dbReference>
<evidence type="ECO:0000313" key="2">
    <source>
        <dbReference type="EMBL" id="UXY15665.1"/>
    </source>
</evidence>
<dbReference type="PANTHER" id="PTHR43162">
    <property type="match status" value="1"/>
</dbReference>
<organism evidence="2 3">
    <name type="scientific">Chitiniphilus purpureus</name>
    <dbReference type="NCBI Taxonomy" id="2981137"/>
    <lineage>
        <taxon>Bacteria</taxon>
        <taxon>Pseudomonadati</taxon>
        <taxon>Pseudomonadota</taxon>
        <taxon>Betaproteobacteria</taxon>
        <taxon>Neisseriales</taxon>
        <taxon>Chitinibacteraceae</taxon>
        <taxon>Chitiniphilus</taxon>
    </lineage>
</organism>
<sequence>MKIAVMGASGRTGSLIAQGLLQADIEVVALGRDARRLAVLQCQGAQVALGNADDATYLAHAFEGADAVYTLLPYDLGQPGYLASQERQSTAITRAIAMAGVGRVVQLSSLGADQTGATGMIRSLHTHEARLGGLEDVDLLLLRPSHFFENFGPVLPTVLASGVHADAVDPAVKLPMLSTHDIADAAIAALLEPHWHGRLIRELLGPCDLDFVEVTALIAAQASRPDLRYQQISPAELLARLREAGFATDVAALCVELVEAFNSGLIHASQGRSAATTTPTTLQDALPDLFAMYTEWPQRSDQAGTVSPS</sequence>
<evidence type="ECO:0000259" key="1">
    <source>
        <dbReference type="Pfam" id="PF05368"/>
    </source>
</evidence>
<protein>
    <submittedName>
        <fullName evidence="2">NAD(P)H-binding protein</fullName>
    </submittedName>
</protein>